<dbReference type="GO" id="GO:0032259">
    <property type="term" value="P:methylation"/>
    <property type="evidence" value="ECO:0007669"/>
    <property type="project" value="UniProtKB-KW"/>
</dbReference>
<keyword evidence="4" id="KW-1185">Reference proteome</keyword>
<keyword evidence="1 3" id="KW-0489">Methyltransferase</keyword>
<sequence length="363" mass="39513">MTALTPLENLLKRRLAEAPITIADYMRLALGHPEHGYYRTRDPLGAADFVTAPEVSQMFGELLGFWCAHLWALIGQPKPIRLVELGPGRGTLMADALRAVKSVVPTFYQAVEVHLVETSPVLRARQRRALDGIDVTWHDDLETVPDGPLLLIANEFLDALPIHQLIKHEGEWYERQVMLSAEDGGFTFGRSEQPSPLARLLSPMVTNAPDGTIAEVSPDARSVSTAIARRIKRSGGAAVLVDYGYSRPATGDSLQAIRGHKFHPVLARPGEADLTAHVDFSAVVAAAGLEGVEVHGPVEQGVFLERLGIHERADRLTRDTDTVTSIGILDGLARLTAQDRMGSLFKVVAFGPRGLKPLPGFVR</sequence>
<dbReference type="InterPro" id="IPR003788">
    <property type="entry name" value="NDUFAF7"/>
</dbReference>
<protein>
    <submittedName>
        <fullName evidence="3">Class I SAM-dependent methyltransferase</fullName>
    </submittedName>
</protein>
<dbReference type="GO" id="GO:0008168">
    <property type="term" value="F:methyltransferase activity"/>
    <property type="evidence" value="ECO:0007669"/>
    <property type="project" value="UniProtKB-KW"/>
</dbReference>
<gene>
    <name evidence="3" type="ORF">ACFSM5_17975</name>
</gene>
<name>A0ABW5DV33_9PROT</name>
<dbReference type="Proteomes" id="UP001597295">
    <property type="component" value="Unassembled WGS sequence"/>
</dbReference>
<evidence type="ECO:0000313" key="4">
    <source>
        <dbReference type="Proteomes" id="UP001597295"/>
    </source>
</evidence>
<dbReference type="PANTHER" id="PTHR12049">
    <property type="entry name" value="PROTEIN ARGININE METHYLTRANSFERASE NDUFAF7, MITOCHONDRIAL"/>
    <property type="match status" value="1"/>
</dbReference>
<dbReference type="SUPFAM" id="SSF53335">
    <property type="entry name" value="S-adenosyl-L-methionine-dependent methyltransferases"/>
    <property type="match status" value="1"/>
</dbReference>
<evidence type="ECO:0000256" key="2">
    <source>
        <dbReference type="ARBA" id="ARBA00022679"/>
    </source>
</evidence>
<dbReference type="PANTHER" id="PTHR12049:SF7">
    <property type="entry name" value="PROTEIN ARGININE METHYLTRANSFERASE NDUFAF7, MITOCHONDRIAL"/>
    <property type="match status" value="1"/>
</dbReference>
<reference evidence="4" key="1">
    <citation type="journal article" date="2019" name="Int. J. Syst. Evol. Microbiol.">
        <title>The Global Catalogue of Microorganisms (GCM) 10K type strain sequencing project: providing services to taxonomists for standard genome sequencing and annotation.</title>
        <authorList>
            <consortium name="The Broad Institute Genomics Platform"/>
            <consortium name="The Broad Institute Genome Sequencing Center for Infectious Disease"/>
            <person name="Wu L."/>
            <person name="Ma J."/>
        </authorList>
    </citation>
    <scope>NUCLEOTIDE SEQUENCE [LARGE SCALE GENOMIC DNA]</scope>
    <source>
        <strain evidence="4">CGMCC 1.19062</strain>
    </source>
</reference>
<evidence type="ECO:0000256" key="1">
    <source>
        <dbReference type="ARBA" id="ARBA00022603"/>
    </source>
</evidence>
<dbReference type="RefSeq" id="WP_379877929.1">
    <property type="nucleotide sequence ID" value="NZ_JBHUIP010000014.1"/>
</dbReference>
<dbReference type="EMBL" id="JBHUIP010000014">
    <property type="protein sequence ID" value="MFD2264799.1"/>
    <property type="molecule type" value="Genomic_DNA"/>
</dbReference>
<dbReference type="InterPro" id="IPR038375">
    <property type="entry name" value="NDUFAF7_sf"/>
</dbReference>
<dbReference type="InterPro" id="IPR029063">
    <property type="entry name" value="SAM-dependent_MTases_sf"/>
</dbReference>
<dbReference type="Pfam" id="PF02636">
    <property type="entry name" value="Methyltransf_28"/>
    <property type="match status" value="1"/>
</dbReference>
<dbReference type="Gene3D" id="3.40.50.12710">
    <property type="match status" value="1"/>
</dbReference>
<comment type="caution">
    <text evidence="3">The sequence shown here is derived from an EMBL/GenBank/DDBJ whole genome shotgun (WGS) entry which is preliminary data.</text>
</comment>
<proteinExistence type="predicted"/>
<evidence type="ECO:0000313" key="3">
    <source>
        <dbReference type="EMBL" id="MFD2264799.1"/>
    </source>
</evidence>
<organism evidence="3 4">
    <name type="scientific">Lacibacterium aquatile</name>
    <dbReference type="NCBI Taxonomy" id="1168082"/>
    <lineage>
        <taxon>Bacteria</taxon>
        <taxon>Pseudomonadati</taxon>
        <taxon>Pseudomonadota</taxon>
        <taxon>Alphaproteobacteria</taxon>
        <taxon>Rhodospirillales</taxon>
        <taxon>Rhodospirillaceae</taxon>
    </lineage>
</organism>
<keyword evidence="2" id="KW-0808">Transferase</keyword>
<accession>A0ABW5DV33</accession>